<evidence type="ECO:0000313" key="2">
    <source>
        <dbReference type="Proteomes" id="UP000516437"/>
    </source>
</evidence>
<dbReference type="EMBL" id="RXIC02000019">
    <property type="protein sequence ID" value="KAB1225506.1"/>
    <property type="molecule type" value="Genomic_DNA"/>
</dbReference>
<comment type="caution">
    <text evidence="1">The sequence shown here is derived from an EMBL/GenBank/DDBJ whole genome shotgun (WGS) entry which is preliminary data.</text>
</comment>
<protein>
    <recommendedName>
        <fullName evidence="3">B3 domain-containing protein</fullName>
    </recommendedName>
</protein>
<organism evidence="1 2">
    <name type="scientific">Morella rubra</name>
    <name type="common">Chinese bayberry</name>
    <dbReference type="NCBI Taxonomy" id="262757"/>
    <lineage>
        <taxon>Eukaryota</taxon>
        <taxon>Viridiplantae</taxon>
        <taxon>Streptophyta</taxon>
        <taxon>Embryophyta</taxon>
        <taxon>Tracheophyta</taxon>
        <taxon>Spermatophyta</taxon>
        <taxon>Magnoliopsida</taxon>
        <taxon>eudicotyledons</taxon>
        <taxon>Gunneridae</taxon>
        <taxon>Pentapetalae</taxon>
        <taxon>rosids</taxon>
        <taxon>fabids</taxon>
        <taxon>Fagales</taxon>
        <taxon>Myricaceae</taxon>
        <taxon>Morella</taxon>
    </lineage>
</organism>
<dbReference type="OrthoDB" id="911161at2759"/>
<dbReference type="AlphaFoldDB" id="A0A6A1WLV6"/>
<reference evidence="1 2" key="1">
    <citation type="journal article" date="2019" name="Plant Biotechnol. J.">
        <title>The red bayberry genome and genetic basis of sex determination.</title>
        <authorList>
            <person name="Jia H.M."/>
            <person name="Jia H.J."/>
            <person name="Cai Q.L."/>
            <person name="Wang Y."/>
            <person name="Zhao H.B."/>
            <person name="Yang W.F."/>
            <person name="Wang G.Y."/>
            <person name="Li Y.H."/>
            <person name="Zhan D.L."/>
            <person name="Shen Y.T."/>
            <person name="Niu Q.F."/>
            <person name="Chang L."/>
            <person name="Qiu J."/>
            <person name="Zhao L."/>
            <person name="Xie H.B."/>
            <person name="Fu W.Y."/>
            <person name="Jin J."/>
            <person name="Li X.W."/>
            <person name="Jiao Y."/>
            <person name="Zhou C.C."/>
            <person name="Tu T."/>
            <person name="Chai C.Y."/>
            <person name="Gao J.L."/>
            <person name="Fan L.J."/>
            <person name="van de Weg E."/>
            <person name="Wang J.Y."/>
            <person name="Gao Z.S."/>
        </authorList>
    </citation>
    <scope>NUCLEOTIDE SEQUENCE [LARGE SCALE GENOMIC DNA]</scope>
    <source>
        <tissue evidence="1">Leaves</tissue>
    </source>
</reference>
<keyword evidence="2" id="KW-1185">Reference proteome</keyword>
<proteinExistence type="predicted"/>
<evidence type="ECO:0008006" key="3">
    <source>
        <dbReference type="Google" id="ProtNLM"/>
    </source>
</evidence>
<dbReference type="PANTHER" id="PTHR36264">
    <property type="entry name" value="SET DOMAIN-CONTAINING PROTEIN"/>
    <property type="match status" value="1"/>
</dbReference>
<dbReference type="PANTHER" id="PTHR36264:SF5">
    <property type="entry name" value="SET DOMAIN-CONTAINING PROTEIN"/>
    <property type="match status" value="1"/>
</dbReference>
<accession>A0A6A1WLV6</accession>
<name>A0A6A1WLV6_9ROSI</name>
<dbReference type="Proteomes" id="UP000516437">
    <property type="component" value="Chromosome 1"/>
</dbReference>
<sequence length="181" mass="21122">MMRKVIFYNFFPTKAEEEAAKARNSVHQVTPLYVVEIRDNRQPPPRLDDVWIEKVVDLNSISTGKLYLSHHETFDHVLQHWTVEQATHMIVAGNRIHVMIMDVTDGNGLMSYHGENVFFEKGPHYDSYALGCKDLFEKHVFHMGDEIGLRWSKEHGLFQFQIIKNQGDNDRRGVRNICLKI</sequence>
<gene>
    <name evidence="1" type="ORF">CJ030_MR1G018601</name>
</gene>
<evidence type="ECO:0000313" key="1">
    <source>
        <dbReference type="EMBL" id="KAB1225506.1"/>
    </source>
</evidence>